<accession>A0A239DLM6</accession>
<dbReference type="RefSeq" id="WP_089398107.1">
    <property type="nucleotide sequence ID" value="NZ_FZOT01000002.1"/>
</dbReference>
<name>A0A239DLM6_9BURK</name>
<keyword evidence="1" id="KW-1133">Transmembrane helix</keyword>
<gene>
    <name evidence="2" type="ORF">SAMN06265795_102240</name>
</gene>
<protein>
    <submittedName>
        <fullName evidence="2">Type IV pilus assembly protein PilW</fullName>
    </submittedName>
</protein>
<dbReference type="PROSITE" id="PS00409">
    <property type="entry name" value="PROKAR_NTER_METHYL"/>
    <property type="match status" value="1"/>
</dbReference>
<dbReference type="GO" id="GO:0043683">
    <property type="term" value="P:type IV pilus assembly"/>
    <property type="evidence" value="ECO:0007669"/>
    <property type="project" value="InterPro"/>
</dbReference>
<dbReference type="InterPro" id="IPR032092">
    <property type="entry name" value="PilW"/>
</dbReference>
<dbReference type="OrthoDB" id="5296662at2"/>
<dbReference type="EMBL" id="FZOT01000002">
    <property type="protein sequence ID" value="SNS32961.1"/>
    <property type="molecule type" value="Genomic_DNA"/>
</dbReference>
<dbReference type="Proteomes" id="UP000198284">
    <property type="component" value="Unassembled WGS sequence"/>
</dbReference>
<sequence length="355" mass="37583">MQRYFRPGAPSSASKGYSLVEFMIAITIGLIILAGLITIFVRNNRTRDDIERANQQNDNGLYAIQTLADDLRNAGYLGEMNVKLLATPAAKPDACATDLATLQAALPLGVQGYDNSANAPTCLSDVRSGTDILVVRRVSTCAVGETGCDAAVAGAPYFQASACSNASELSATTVASYYALDTNAANLTRHARDCATLAPIRQFRTHIYFIANNDKSGDGIPTLKRAELGANGFTVYPVAEGVESMQLEWGLDSGTVANQPTTGTPGVYTADPDTYNGCSGQTCVGYWRNAVAARVSLLVRTRTPAPGYSDGKTYTLGYKADGSDNTFTPSAGDGYKRRVYSSTVRLNNAAGRNAS</sequence>
<dbReference type="InterPro" id="IPR012902">
    <property type="entry name" value="N_methyl_site"/>
</dbReference>
<feature type="transmembrane region" description="Helical" evidence="1">
    <location>
        <begin position="20"/>
        <end position="41"/>
    </location>
</feature>
<proteinExistence type="predicted"/>
<evidence type="ECO:0000313" key="3">
    <source>
        <dbReference type="Proteomes" id="UP000198284"/>
    </source>
</evidence>
<evidence type="ECO:0000256" key="1">
    <source>
        <dbReference type="SAM" id="Phobius"/>
    </source>
</evidence>
<organism evidence="2 3">
    <name type="scientific">Noviherbaspirillum humi</name>
    <dbReference type="NCBI Taxonomy" id="1688639"/>
    <lineage>
        <taxon>Bacteria</taxon>
        <taxon>Pseudomonadati</taxon>
        <taxon>Pseudomonadota</taxon>
        <taxon>Betaproteobacteria</taxon>
        <taxon>Burkholderiales</taxon>
        <taxon>Oxalobacteraceae</taxon>
        <taxon>Noviherbaspirillum</taxon>
    </lineage>
</organism>
<dbReference type="Pfam" id="PF16074">
    <property type="entry name" value="PilW"/>
    <property type="match status" value="1"/>
</dbReference>
<keyword evidence="1" id="KW-0812">Transmembrane</keyword>
<keyword evidence="3" id="KW-1185">Reference proteome</keyword>
<evidence type="ECO:0000313" key="2">
    <source>
        <dbReference type="EMBL" id="SNS32961.1"/>
    </source>
</evidence>
<keyword evidence="1" id="KW-0472">Membrane</keyword>
<reference evidence="2 3" key="1">
    <citation type="submission" date="2017-06" db="EMBL/GenBank/DDBJ databases">
        <authorList>
            <person name="Kim H.J."/>
            <person name="Triplett B.A."/>
        </authorList>
    </citation>
    <scope>NUCLEOTIDE SEQUENCE [LARGE SCALE GENOMIC DNA]</scope>
    <source>
        <strain evidence="2 3">U15</strain>
    </source>
</reference>
<dbReference type="AlphaFoldDB" id="A0A239DLM6"/>
<dbReference type="Pfam" id="PF07963">
    <property type="entry name" value="N_methyl"/>
    <property type="match status" value="1"/>
</dbReference>
<dbReference type="NCBIfam" id="TIGR02532">
    <property type="entry name" value="IV_pilin_GFxxxE"/>
    <property type="match status" value="1"/>
</dbReference>